<protein>
    <recommendedName>
        <fullName evidence="5">Autophagy-related protein 1</fullName>
    </recommendedName>
</protein>
<feature type="region of interest" description="Disordered" evidence="6">
    <location>
        <begin position="521"/>
        <end position="589"/>
    </location>
</feature>
<dbReference type="STRING" id="1380566.A0A179FSI0"/>
<keyword evidence="3" id="KW-0813">Transport</keyword>
<dbReference type="Proteomes" id="UP000078397">
    <property type="component" value="Unassembled WGS sequence"/>
</dbReference>
<dbReference type="OrthoDB" id="74764at2759"/>
<reference evidence="9 10" key="1">
    <citation type="journal article" date="2016" name="PLoS Pathog.">
        <title>Biosynthesis of antibiotic leucinostatins in bio-control fungus Purpureocillium lilacinum and their inhibition on phytophthora revealed by genome mining.</title>
        <authorList>
            <person name="Wang G."/>
            <person name="Liu Z."/>
            <person name="Lin R."/>
            <person name="Li E."/>
            <person name="Mao Z."/>
            <person name="Ling J."/>
            <person name="Yang Y."/>
            <person name="Yin W.B."/>
            <person name="Xie B."/>
        </authorList>
    </citation>
    <scope>NUCLEOTIDE SEQUENCE [LARGE SCALE GENOMIC DNA]</scope>
    <source>
        <strain evidence="9">170</strain>
    </source>
</reference>
<dbReference type="RefSeq" id="XP_018144941.1">
    <property type="nucleotide sequence ID" value="XM_018291392.1"/>
</dbReference>
<dbReference type="KEGG" id="pchm:VFPPC_13617"/>
<keyword evidence="9" id="KW-0808">Transferase</keyword>
<dbReference type="PANTHER" id="PTHR24348:SF68">
    <property type="entry name" value="SERINE_THREONINE-PROTEIN KINASE ATG1C"/>
    <property type="match status" value="1"/>
</dbReference>
<keyword evidence="10" id="KW-1185">Reference proteome</keyword>
<dbReference type="InterPro" id="IPR000253">
    <property type="entry name" value="FHA_dom"/>
</dbReference>
<gene>
    <name evidence="9" type="ORF">VFPPC_13617</name>
</gene>
<dbReference type="GO" id="GO:0006914">
    <property type="term" value="P:autophagy"/>
    <property type="evidence" value="ECO:0007669"/>
    <property type="project" value="UniProtKB-KW"/>
</dbReference>
<dbReference type="GO" id="GO:0010506">
    <property type="term" value="P:regulation of autophagy"/>
    <property type="evidence" value="ECO:0007669"/>
    <property type="project" value="InterPro"/>
</dbReference>
<dbReference type="InterPro" id="IPR011009">
    <property type="entry name" value="Kinase-like_dom_sf"/>
</dbReference>
<dbReference type="GO" id="GO:0034045">
    <property type="term" value="C:phagophore assembly site membrane"/>
    <property type="evidence" value="ECO:0007669"/>
    <property type="project" value="UniProtKB-SubCell"/>
</dbReference>
<evidence type="ECO:0000313" key="10">
    <source>
        <dbReference type="Proteomes" id="UP000078397"/>
    </source>
</evidence>
<dbReference type="SUPFAM" id="SSF49879">
    <property type="entry name" value="SMAD/FHA domain"/>
    <property type="match status" value="1"/>
</dbReference>
<evidence type="ECO:0000256" key="2">
    <source>
        <dbReference type="ARBA" id="ARBA00005575"/>
    </source>
</evidence>
<dbReference type="InterPro" id="IPR008271">
    <property type="entry name" value="Ser/Thr_kinase_AS"/>
</dbReference>
<accession>A0A179FSI0</accession>
<dbReference type="GeneID" id="28855386"/>
<organism evidence="9 10">
    <name type="scientific">Pochonia chlamydosporia 170</name>
    <dbReference type="NCBI Taxonomy" id="1380566"/>
    <lineage>
        <taxon>Eukaryota</taxon>
        <taxon>Fungi</taxon>
        <taxon>Dikarya</taxon>
        <taxon>Ascomycota</taxon>
        <taxon>Pezizomycotina</taxon>
        <taxon>Sordariomycetes</taxon>
        <taxon>Hypocreomycetidae</taxon>
        <taxon>Hypocreales</taxon>
        <taxon>Clavicipitaceae</taxon>
        <taxon>Pochonia</taxon>
    </lineage>
</organism>
<evidence type="ECO:0000256" key="3">
    <source>
        <dbReference type="ARBA" id="ARBA00022448"/>
    </source>
</evidence>
<evidence type="ECO:0000259" key="7">
    <source>
        <dbReference type="PROSITE" id="PS50006"/>
    </source>
</evidence>
<dbReference type="Gene3D" id="2.60.200.20">
    <property type="match status" value="1"/>
</dbReference>
<feature type="domain" description="Protein kinase" evidence="8">
    <location>
        <begin position="159"/>
        <end position="425"/>
    </location>
</feature>
<dbReference type="Pfam" id="PF00069">
    <property type="entry name" value="Pkinase"/>
    <property type="match status" value="1"/>
</dbReference>
<evidence type="ECO:0000256" key="4">
    <source>
        <dbReference type="ARBA" id="ARBA00023006"/>
    </source>
</evidence>
<feature type="domain" description="FHA" evidence="7">
    <location>
        <begin position="46"/>
        <end position="104"/>
    </location>
</feature>
<dbReference type="PANTHER" id="PTHR24348">
    <property type="entry name" value="SERINE/THREONINE-PROTEIN KINASE UNC-51-RELATED"/>
    <property type="match status" value="1"/>
</dbReference>
<evidence type="ECO:0000256" key="1">
    <source>
        <dbReference type="ARBA" id="ARBA00004623"/>
    </source>
</evidence>
<keyword evidence="9" id="KW-0418">Kinase</keyword>
<evidence type="ECO:0000256" key="5">
    <source>
        <dbReference type="ARBA" id="ARBA00030237"/>
    </source>
</evidence>
<dbReference type="PROSITE" id="PS50011">
    <property type="entry name" value="PROTEIN_KINASE_DOM"/>
    <property type="match status" value="1"/>
</dbReference>
<comment type="caution">
    <text evidence="9">The sequence shown here is derived from an EMBL/GenBank/DDBJ whole genome shotgun (WGS) entry which is preliminary data.</text>
</comment>
<dbReference type="GO" id="GO:0005524">
    <property type="term" value="F:ATP binding"/>
    <property type="evidence" value="ECO:0007669"/>
    <property type="project" value="InterPro"/>
</dbReference>
<dbReference type="Gene3D" id="1.10.510.10">
    <property type="entry name" value="Transferase(Phosphotransferase) domain 1"/>
    <property type="match status" value="1"/>
</dbReference>
<comment type="subcellular location">
    <subcellularLocation>
        <location evidence="1">Preautophagosomal structure membrane</location>
        <topology evidence="1">Peripheral membrane protein</topology>
    </subcellularLocation>
</comment>
<dbReference type="PROSITE" id="PS00108">
    <property type="entry name" value="PROTEIN_KINASE_ST"/>
    <property type="match status" value="1"/>
</dbReference>
<dbReference type="PROSITE" id="PS50006">
    <property type="entry name" value="FHA_DOMAIN"/>
    <property type="match status" value="1"/>
</dbReference>
<dbReference type="InterPro" id="IPR008984">
    <property type="entry name" value="SMAD_FHA_dom_sf"/>
</dbReference>
<dbReference type="InterPro" id="IPR000719">
    <property type="entry name" value="Prot_kinase_dom"/>
</dbReference>
<evidence type="ECO:0000259" key="8">
    <source>
        <dbReference type="PROSITE" id="PS50011"/>
    </source>
</evidence>
<keyword evidence="9" id="KW-0723">Serine/threonine-protein kinase</keyword>
<proteinExistence type="inferred from homology"/>
<evidence type="ECO:0000256" key="6">
    <source>
        <dbReference type="SAM" id="MobiDB-lite"/>
    </source>
</evidence>
<dbReference type="InterPro" id="IPR045269">
    <property type="entry name" value="Atg1-like"/>
</dbReference>
<name>A0A179FSI0_METCM</name>
<sequence>MDSGASPLASGSDTSSDFPVARLEYTCSRGGRVQKGLISVSKDDIFKVGRDPRSNDFAVQSDHESLISRNHCEFYAVVYEPGVNFVYVRDRKSFNGTYVNGNIIGKGPDISSGYLLEDGDTIEILPYWKFTFRQQSGPPRIEMNRIQLAESRLFSDKYSITERCIGQGTDANVYLAHDLVAKRQIVCKVVNLDEYQNRFDRDGCARKLQEADILRQLRHPNILPYIESISSPHSLFIFTELASGGDLMSFINRHNGVREFDARIIIRQVVRGLHYLRSKGIIHRDLKPENILLAYSPKIAYHRVMLSDFATSAVPNRSRMKTVVGTTNYQAPELFGSRSDQTPAIDMWSLGVVAAIMLTASLDIGNIIPKLNRLSQDALDQTLKQDILQPCLKLSKNGKTFVWKCLQISPETRLTALEAGCHDWLCTPEKHLLFFQQLDQRILGNWKAPTELKPMPIQLPSVLLGPLTKVQDAEAFFKAYSSLSRHYPLVQTEFSQYFRSEILDSNPNGVVGEKKLPTIAESTIMKGTPKTTTSSEDSSEETRTNSTVSSENDLPRRHNSDLGIQKRKHPEEGCHNTKRQVMRRQAKDL</sequence>
<keyword evidence="4" id="KW-0072">Autophagy</keyword>
<feature type="compositionally biased region" description="Basic residues" evidence="6">
    <location>
        <begin position="576"/>
        <end position="589"/>
    </location>
</feature>
<dbReference type="SUPFAM" id="SSF56112">
    <property type="entry name" value="Protein kinase-like (PK-like)"/>
    <property type="match status" value="1"/>
</dbReference>
<dbReference type="EMBL" id="LSBJ02000003">
    <property type="protein sequence ID" value="OAQ68091.1"/>
    <property type="molecule type" value="Genomic_DNA"/>
</dbReference>
<dbReference type="GO" id="GO:0004674">
    <property type="term" value="F:protein serine/threonine kinase activity"/>
    <property type="evidence" value="ECO:0007669"/>
    <property type="project" value="UniProtKB-KW"/>
</dbReference>
<dbReference type="Pfam" id="PF00498">
    <property type="entry name" value="FHA"/>
    <property type="match status" value="1"/>
</dbReference>
<dbReference type="AlphaFoldDB" id="A0A179FSI0"/>
<comment type="similarity">
    <text evidence="2">Belongs to the protein kinase superfamily. CAMK Ser/Thr protein kinase family. CHEK2 subfamily.</text>
</comment>
<evidence type="ECO:0000313" key="9">
    <source>
        <dbReference type="EMBL" id="OAQ68091.1"/>
    </source>
</evidence>
<dbReference type="SMART" id="SM00240">
    <property type="entry name" value="FHA"/>
    <property type="match status" value="1"/>
</dbReference>
<dbReference type="SMART" id="SM00220">
    <property type="entry name" value="S_TKc"/>
    <property type="match status" value="1"/>
</dbReference>